<accession>A0AAW9ABF5</accession>
<evidence type="ECO:0000256" key="1">
    <source>
        <dbReference type="SAM" id="Phobius"/>
    </source>
</evidence>
<dbReference type="AlphaFoldDB" id="A0AAW9ABF5"/>
<keyword evidence="1" id="KW-0812">Transmembrane</keyword>
<dbReference type="Proteomes" id="UP001271648">
    <property type="component" value="Unassembled WGS sequence"/>
</dbReference>
<dbReference type="EMBL" id="JAUBDJ010000003">
    <property type="protein sequence ID" value="MDW0116501.1"/>
    <property type="molecule type" value="Genomic_DNA"/>
</dbReference>
<sequence>MGNLLKFFIIVGILFIFIGYGTDKLLQTFTGVTYLQGDTIDNDVVSLRTGITVIEYDDHLLVKQSPGYIRLFTAFSYIDDKVSGGLILDFLSKFLEIDINSDISTFDFLAMLLIALVLPVLLGAIFIWILKLVGKKVFRSWFFISTSFALLALFFVTYKPIIDHLATGRMLFAYNHAASEATMEIVQSAIDKKTENGKQEFSLLSTIFPAKQEQNEIRLYLGDQLKAIDSSPENAAPPNLVNIYQSEQYQKADKLEQKKLAKEQIKQNANEIRKLLFWVYSGVDMGKGNSNTEFSAYSQELVNLYYNRDGGSVPNSDLK</sequence>
<protein>
    <submittedName>
        <fullName evidence="2">Uncharacterized protein</fullName>
    </submittedName>
</protein>
<dbReference type="RefSeq" id="WP_283733445.1">
    <property type="nucleotide sequence ID" value="NZ_CP125968.1"/>
</dbReference>
<reference evidence="2 3" key="1">
    <citation type="submission" date="2023-06" db="EMBL/GenBank/DDBJ databases">
        <title>Sporosarcina sp. nov., isolated from Korean traditional fermented seafood 'Jeotgal'.</title>
        <authorList>
            <person name="Yang A.I."/>
            <person name="Shin N.-R."/>
        </authorList>
    </citation>
    <scope>NUCLEOTIDE SEQUENCE [LARGE SCALE GENOMIC DNA]</scope>
    <source>
        <strain evidence="2 3">KCTC43456</strain>
    </source>
</reference>
<proteinExistence type="predicted"/>
<evidence type="ECO:0000313" key="2">
    <source>
        <dbReference type="EMBL" id="MDW0116501.1"/>
    </source>
</evidence>
<keyword evidence="1" id="KW-1133">Transmembrane helix</keyword>
<evidence type="ECO:0000313" key="3">
    <source>
        <dbReference type="Proteomes" id="UP001271648"/>
    </source>
</evidence>
<gene>
    <name evidence="2" type="ORF">QTL97_06115</name>
</gene>
<feature type="transmembrane region" description="Helical" evidence="1">
    <location>
        <begin position="141"/>
        <end position="158"/>
    </location>
</feature>
<feature type="transmembrane region" description="Helical" evidence="1">
    <location>
        <begin position="108"/>
        <end position="129"/>
    </location>
</feature>
<comment type="caution">
    <text evidence="2">The sequence shown here is derived from an EMBL/GenBank/DDBJ whole genome shotgun (WGS) entry which is preliminary data.</text>
</comment>
<organism evidence="2 3">
    <name type="scientific">Sporosarcina thermotolerans</name>
    <dbReference type="NCBI Taxonomy" id="633404"/>
    <lineage>
        <taxon>Bacteria</taxon>
        <taxon>Bacillati</taxon>
        <taxon>Bacillota</taxon>
        <taxon>Bacilli</taxon>
        <taxon>Bacillales</taxon>
        <taxon>Caryophanaceae</taxon>
        <taxon>Sporosarcina</taxon>
    </lineage>
</organism>
<feature type="transmembrane region" description="Helical" evidence="1">
    <location>
        <begin position="5"/>
        <end position="22"/>
    </location>
</feature>
<name>A0AAW9ABF5_9BACL</name>
<keyword evidence="3" id="KW-1185">Reference proteome</keyword>
<keyword evidence="1" id="KW-0472">Membrane</keyword>